<evidence type="ECO:0000313" key="2">
    <source>
        <dbReference type="Proteomes" id="UP000828048"/>
    </source>
</evidence>
<reference evidence="1 2" key="1">
    <citation type="journal article" date="2021" name="Hortic Res">
        <title>High-quality reference genome and annotation aids understanding of berry development for evergreen blueberry (Vaccinium darrowii).</title>
        <authorList>
            <person name="Yu J."/>
            <person name="Hulse-Kemp A.M."/>
            <person name="Babiker E."/>
            <person name="Staton M."/>
        </authorList>
    </citation>
    <scope>NUCLEOTIDE SEQUENCE [LARGE SCALE GENOMIC DNA]</scope>
    <source>
        <strain evidence="2">cv. NJ 8807/NJ 8810</strain>
        <tissue evidence="1">Young leaf</tissue>
    </source>
</reference>
<name>A0ACB7ZE01_9ERIC</name>
<proteinExistence type="predicted"/>
<accession>A0ACB7ZE01</accession>
<organism evidence="1 2">
    <name type="scientific">Vaccinium darrowii</name>
    <dbReference type="NCBI Taxonomy" id="229202"/>
    <lineage>
        <taxon>Eukaryota</taxon>
        <taxon>Viridiplantae</taxon>
        <taxon>Streptophyta</taxon>
        <taxon>Embryophyta</taxon>
        <taxon>Tracheophyta</taxon>
        <taxon>Spermatophyta</taxon>
        <taxon>Magnoliopsida</taxon>
        <taxon>eudicotyledons</taxon>
        <taxon>Gunneridae</taxon>
        <taxon>Pentapetalae</taxon>
        <taxon>asterids</taxon>
        <taxon>Ericales</taxon>
        <taxon>Ericaceae</taxon>
        <taxon>Vaccinioideae</taxon>
        <taxon>Vaccinieae</taxon>
        <taxon>Vaccinium</taxon>
    </lineage>
</organism>
<sequence>MAVGQTLALPKSILLCTPRNPVITSLSVNPNPSVHFFSFPSQTNSRRFSAVKFSLDYDNISSIDGNGHDGRQAVPQYPRPTEIPWQKEIANTVHLIGRVTTAVQVRYLPGGKTVAYCRIDVNKSPLTTSSVFLTFWETLAHIAFQHLEKGSRIYVCGRLLADVVESDDGKDLTYYKVNVKQLNFIEPFSSSDGDSNSAVSGSREELWQAFFANPADWWDNRKDKRDSKKHPRYPDFKHKHTGEVLWLTDKYIPPWVMSQLEILDAKREAFAFQGQNDGMNMNFGAGDNFSSL</sequence>
<gene>
    <name evidence="1" type="ORF">Vadar_024299</name>
</gene>
<dbReference type="Proteomes" id="UP000828048">
    <property type="component" value="Chromosome 12"/>
</dbReference>
<dbReference type="EMBL" id="CM037162">
    <property type="protein sequence ID" value="KAH7863980.1"/>
    <property type="molecule type" value="Genomic_DNA"/>
</dbReference>
<keyword evidence="2" id="KW-1185">Reference proteome</keyword>
<comment type="caution">
    <text evidence="1">The sequence shown here is derived from an EMBL/GenBank/DDBJ whole genome shotgun (WGS) entry which is preliminary data.</text>
</comment>
<protein>
    <submittedName>
        <fullName evidence="1">Uncharacterized protein</fullName>
    </submittedName>
</protein>
<evidence type="ECO:0000313" key="1">
    <source>
        <dbReference type="EMBL" id="KAH7863980.1"/>
    </source>
</evidence>